<dbReference type="PANTHER" id="PTHR36617">
    <property type="entry name" value="PROTEIN, PUTATIVE-RELATED"/>
    <property type="match status" value="1"/>
</dbReference>
<accession>A0A438J800</accession>
<evidence type="ECO:0000313" key="1">
    <source>
        <dbReference type="EMBL" id="RVX05071.1"/>
    </source>
</evidence>
<gene>
    <name evidence="1" type="ORF">CK203_019132</name>
</gene>
<protein>
    <recommendedName>
        <fullName evidence="3">Reverse transcriptase zinc-binding domain-containing protein</fullName>
    </recommendedName>
</protein>
<evidence type="ECO:0000313" key="2">
    <source>
        <dbReference type="Proteomes" id="UP000288805"/>
    </source>
</evidence>
<dbReference type="Proteomes" id="UP000288805">
    <property type="component" value="Unassembled WGS sequence"/>
</dbReference>
<reference evidence="1 2" key="1">
    <citation type="journal article" date="2018" name="PLoS Genet.">
        <title>Population sequencing reveals clonal diversity and ancestral inbreeding in the grapevine cultivar Chardonnay.</title>
        <authorList>
            <person name="Roach M.J."/>
            <person name="Johnson D.L."/>
            <person name="Bohlmann J."/>
            <person name="van Vuuren H.J."/>
            <person name="Jones S.J."/>
            <person name="Pretorius I.S."/>
            <person name="Schmidt S.A."/>
            <person name="Borneman A.R."/>
        </authorList>
    </citation>
    <scope>NUCLEOTIDE SEQUENCE [LARGE SCALE GENOMIC DNA]</scope>
    <source>
        <strain evidence="2">cv. Chardonnay</strain>
        <tissue evidence="1">Leaf</tissue>
    </source>
</reference>
<comment type="caution">
    <text evidence="1">The sequence shown here is derived from an EMBL/GenBank/DDBJ whole genome shotgun (WGS) entry which is preliminary data.</text>
</comment>
<evidence type="ECO:0008006" key="3">
    <source>
        <dbReference type="Google" id="ProtNLM"/>
    </source>
</evidence>
<dbReference type="AlphaFoldDB" id="A0A438J800"/>
<organism evidence="1 2">
    <name type="scientific">Vitis vinifera</name>
    <name type="common">Grape</name>
    <dbReference type="NCBI Taxonomy" id="29760"/>
    <lineage>
        <taxon>Eukaryota</taxon>
        <taxon>Viridiplantae</taxon>
        <taxon>Streptophyta</taxon>
        <taxon>Embryophyta</taxon>
        <taxon>Tracheophyta</taxon>
        <taxon>Spermatophyta</taxon>
        <taxon>Magnoliopsida</taxon>
        <taxon>eudicotyledons</taxon>
        <taxon>Gunneridae</taxon>
        <taxon>Pentapetalae</taxon>
        <taxon>rosids</taxon>
        <taxon>Vitales</taxon>
        <taxon>Vitaceae</taxon>
        <taxon>Viteae</taxon>
        <taxon>Vitis</taxon>
    </lineage>
</organism>
<dbReference type="PANTHER" id="PTHR36617:SF16">
    <property type="entry name" value="OS04G0516500 PROTEIN"/>
    <property type="match status" value="1"/>
</dbReference>
<sequence>MVRDSYGVGVWKEIRKQWELFNSMISFVVGNGCRMKFWKDRWCSDEPLCETFLSLFALSDSKELQGHLVKREQEDRVMWKGYSKVVFSIKGLYSLLETDRTIPFPLKKVWNP</sequence>
<dbReference type="EMBL" id="QGNW01000058">
    <property type="protein sequence ID" value="RVX05071.1"/>
    <property type="molecule type" value="Genomic_DNA"/>
</dbReference>
<name>A0A438J800_VITVI</name>
<proteinExistence type="predicted"/>